<geneLocation type="mitochondrion" evidence="2"/>
<feature type="transmembrane region" description="Helical" evidence="1">
    <location>
        <begin position="12"/>
        <end position="38"/>
    </location>
</feature>
<evidence type="ECO:0000313" key="2">
    <source>
        <dbReference type="EMBL" id="AML26243.1"/>
    </source>
</evidence>
<reference evidence="2" key="1">
    <citation type="submission" date="2015-09" db="EMBL/GenBank/DDBJ databases">
        <title>Capturing the unknown biodiversity of arthropods in tropical forests using metagenomics.</title>
        <authorList>
            <person name="Andujar C."/>
            <person name="Creedy T.J."/>
            <person name="Garner B."/>
            <person name="Canty R."/>
            <person name="Warner H.B."/>
            <person name="Lipecki J."/>
            <person name="Crampton-Platt A."/>
            <person name="Gabrielli M."/>
            <person name="Croydon-Veleslavov I.A."/>
            <person name="Lim J.L."/>
            <person name="Linard B."/>
            <person name="Vogler A."/>
        </authorList>
    </citation>
    <scope>NUCLEOTIDE SEQUENCE</scope>
</reference>
<sequence length="153" mass="18385">MMKILLMNSMLFIILSHPLSISLMLIYYTIMSLIYIGYMLSNFWFSYIIFLIMIGGLMILFMYMTSIASNEKFNFSYYYSMSFIFISNILFMNYYYKIKPLFKMNNYLSLNLTKLFMFPYNFIMIFMISYLFITLLATIKIINIKSGPLRQIN</sequence>
<evidence type="ECO:0000256" key="1">
    <source>
        <dbReference type="SAM" id="Phobius"/>
    </source>
</evidence>
<dbReference type="EMBL" id="KT696214">
    <property type="protein sequence ID" value="AML26243.1"/>
    <property type="molecule type" value="Genomic_DNA"/>
</dbReference>
<feature type="transmembrane region" description="Helical" evidence="1">
    <location>
        <begin position="116"/>
        <end position="142"/>
    </location>
</feature>
<organism evidence="2">
    <name type="scientific">Scydmaeninae sp. BMNH 1274313</name>
    <dbReference type="NCBI Taxonomy" id="1796549"/>
    <lineage>
        <taxon>Eukaryota</taxon>
        <taxon>Metazoa</taxon>
        <taxon>Ecdysozoa</taxon>
        <taxon>Arthropoda</taxon>
        <taxon>Hexapoda</taxon>
        <taxon>Insecta</taxon>
        <taxon>Pterygota</taxon>
        <taxon>Neoptera</taxon>
        <taxon>Endopterygota</taxon>
        <taxon>Coleoptera</taxon>
        <taxon>Polyphaga</taxon>
        <taxon>Staphyliniformia</taxon>
        <taxon>Staphylinidae</taxon>
        <taxon>Scydmaeninae</taxon>
    </lineage>
</organism>
<feature type="transmembrane region" description="Helical" evidence="1">
    <location>
        <begin position="76"/>
        <end position="96"/>
    </location>
</feature>
<accession>A0A126TFB8</accession>
<keyword evidence="2" id="KW-0496">Mitochondrion</keyword>
<keyword evidence="1" id="KW-0472">Membrane</keyword>
<gene>
    <name evidence="2" type="primary">ND6</name>
</gene>
<keyword evidence="1" id="KW-1133">Transmembrane helix</keyword>
<name>A0A126TFB8_9COLE</name>
<proteinExistence type="predicted"/>
<keyword evidence="1" id="KW-0812">Transmembrane</keyword>
<protein>
    <submittedName>
        <fullName evidence="2">NADH dehydrogenase subunit 6</fullName>
    </submittedName>
</protein>
<dbReference type="AlphaFoldDB" id="A0A126TFB8"/>
<feature type="transmembrane region" description="Helical" evidence="1">
    <location>
        <begin position="44"/>
        <end position="64"/>
    </location>
</feature>